<sequence>MLVDVQDSGAGVDGGRGLTGAALRDYSVRHRDYSLKPESGDVTAPDQSARGASGDSCADWERNNDIAARTAPTQTAWTCSVLGGKQTSARRSISAAHKSVEVMSHTTGRSVRVQATQWRI</sequence>
<dbReference type="AlphaFoldDB" id="A0AAV2L1T2"/>
<dbReference type="Proteomes" id="UP001497482">
    <property type="component" value="Chromosome 20"/>
</dbReference>
<dbReference type="EMBL" id="OZ035842">
    <property type="protein sequence ID" value="CAL1594968.1"/>
    <property type="molecule type" value="Genomic_DNA"/>
</dbReference>
<feature type="region of interest" description="Disordered" evidence="1">
    <location>
        <begin position="34"/>
        <end position="63"/>
    </location>
</feature>
<protein>
    <submittedName>
        <fullName evidence="2">Uncharacterized protein</fullName>
    </submittedName>
</protein>
<proteinExistence type="predicted"/>
<evidence type="ECO:0000313" key="3">
    <source>
        <dbReference type="Proteomes" id="UP001497482"/>
    </source>
</evidence>
<evidence type="ECO:0000313" key="2">
    <source>
        <dbReference type="EMBL" id="CAL1594968.1"/>
    </source>
</evidence>
<reference evidence="2 3" key="1">
    <citation type="submission" date="2024-04" db="EMBL/GenBank/DDBJ databases">
        <authorList>
            <person name="Waldvogel A.-M."/>
            <person name="Schoenle A."/>
        </authorList>
    </citation>
    <scope>NUCLEOTIDE SEQUENCE [LARGE SCALE GENOMIC DNA]</scope>
</reference>
<accession>A0AAV2L1T2</accession>
<organism evidence="2 3">
    <name type="scientific">Knipowitschia caucasica</name>
    <name type="common">Caucasian dwarf goby</name>
    <name type="synonym">Pomatoschistus caucasicus</name>
    <dbReference type="NCBI Taxonomy" id="637954"/>
    <lineage>
        <taxon>Eukaryota</taxon>
        <taxon>Metazoa</taxon>
        <taxon>Chordata</taxon>
        <taxon>Craniata</taxon>
        <taxon>Vertebrata</taxon>
        <taxon>Euteleostomi</taxon>
        <taxon>Actinopterygii</taxon>
        <taxon>Neopterygii</taxon>
        <taxon>Teleostei</taxon>
        <taxon>Neoteleostei</taxon>
        <taxon>Acanthomorphata</taxon>
        <taxon>Gobiaria</taxon>
        <taxon>Gobiiformes</taxon>
        <taxon>Gobioidei</taxon>
        <taxon>Gobiidae</taxon>
        <taxon>Gobiinae</taxon>
        <taxon>Knipowitschia</taxon>
    </lineage>
</organism>
<keyword evidence="3" id="KW-1185">Reference proteome</keyword>
<name>A0AAV2L1T2_KNICA</name>
<evidence type="ECO:0000256" key="1">
    <source>
        <dbReference type="SAM" id="MobiDB-lite"/>
    </source>
</evidence>
<gene>
    <name evidence="2" type="ORF">KC01_LOCUS23863</name>
</gene>